<name>A0A839EZ80_9HYPH</name>
<evidence type="ECO:0000256" key="1">
    <source>
        <dbReference type="SAM" id="Phobius"/>
    </source>
</evidence>
<dbReference type="EMBL" id="JACGXN010000016">
    <property type="protein sequence ID" value="MBA8881687.1"/>
    <property type="molecule type" value="Genomic_DNA"/>
</dbReference>
<gene>
    <name evidence="2" type="ORF">FHW16_005432</name>
</gene>
<keyword evidence="3" id="KW-1185">Reference proteome</keyword>
<keyword evidence="1" id="KW-0472">Membrane</keyword>
<evidence type="ECO:0000313" key="3">
    <source>
        <dbReference type="Proteomes" id="UP000549052"/>
    </source>
</evidence>
<reference evidence="2 3" key="1">
    <citation type="submission" date="2020-07" db="EMBL/GenBank/DDBJ databases">
        <title>Genomic Encyclopedia of Type Strains, Phase IV (KMG-V): Genome sequencing to study the core and pangenomes of soil and plant-associated prokaryotes.</title>
        <authorList>
            <person name="Whitman W."/>
        </authorList>
    </citation>
    <scope>NUCLEOTIDE SEQUENCE [LARGE SCALE GENOMIC DNA]</scope>
    <source>
        <strain evidence="2 3">AN3</strain>
    </source>
</reference>
<dbReference type="RefSeq" id="WP_182552239.1">
    <property type="nucleotide sequence ID" value="NZ_JACGXN010000016.1"/>
</dbReference>
<dbReference type="AlphaFoldDB" id="A0A839EZ80"/>
<dbReference type="Proteomes" id="UP000549052">
    <property type="component" value="Unassembled WGS sequence"/>
</dbReference>
<protein>
    <submittedName>
        <fullName evidence="2">Uncharacterized protein</fullName>
    </submittedName>
</protein>
<comment type="caution">
    <text evidence="2">The sequence shown here is derived from an EMBL/GenBank/DDBJ whole genome shotgun (WGS) entry which is preliminary data.</text>
</comment>
<sequence length="64" mass="7289">MRDTMTIRDLERQFMIDTRSKTNQAQSSEDEAFTIDGKDLLAAFAIASFISAVAFISWMTIYAF</sequence>
<accession>A0A839EZ80</accession>
<organism evidence="2 3">
    <name type="scientific">Phyllobacterium myrsinacearum</name>
    <dbReference type="NCBI Taxonomy" id="28101"/>
    <lineage>
        <taxon>Bacteria</taxon>
        <taxon>Pseudomonadati</taxon>
        <taxon>Pseudomonadota</taxon>
        <taxon>Alphaproteobacteria</taxon>
        <taxon>Hyphomicrobiales</taxon>
        <taxon>Phyllobacteriaceae</taxon>
        <taxon>Phyllobacterium</taxon>
    </lineage>
</organism>
<feature type="transmembrane region" description="Helical" evidence="1">
    <location>
        <begin position="40"/>
        <end position="63"/>
    </location>
</feature>
<keyword evidence="1" id="KW-0812">Transmembrane</keyword>
<keyword evidence="1" id="KW-1133">Transmembrane helix</keyword>
<evidence type="ECO:0000313" key="2">
    <source>
        <dbReference type="EMBL" id="MBA8881687.1"/>
    </source>
</evidence>
<proteinExistence type="predicted"/>